<dbReference type="STRING" id="4536.A0A0E0J4L3"/>
<organism evidence="2">
    <name type="scientific">Oryza nivara</name>
    <name type="common">Indian wild rice</name>
    <name type="synonym">Oryza sativa f. spontanea</name>
    <dbReference type="NCBI Taxonomy" id="4536"/>
    <lineage>
        <taxon>Eukaryota</taxon>
        <taxon>Viridiplantae</taxon>
        <taxon>Streptophyta</taxon>
        <taxon>Embryophyta</taxon>
        <taxon>Tracheophyta</taxon>
        <taxon>Spermatophyta</taxon>
        <taxon>Magnoliopsida</taxon>
        <taxon>Liliopsida</taxon>
        <taxon>Poales</taxon>
        <taxon>Poaceae</taxon>
        <taxon>BOP clade</taxon>
        <taxon>Oryzoideae</taxon>
        <taxon>Oryzeae</taxon>
        <taxon>Oryzinae</taxon>
        <taxon>Oryza</taxon>
    </lineage>
</organism>
<feature type="region of interest" description="Disordered" evidence="1">
    <location>
        <begin position="134"/>
        <end position="153"/>
    </location>
</feature>
<protein>
    <submittedName>
        <fullName evidence="2">Uncharacterized protein</fullName>
    </submittedName>
</protein>
<keyword evidence="3" id="KW-1185">Reference proteome</keyword>
<dbReference type="Gramene" id="ONIVA11G20570.1">
    <property type="protein sequence ID" value="ONIVA11G20570.1"/>
    <property type="gene ID" value="ONIVA11G20570"/>
</dbReference>
<evidence type="ECO:0000256" key="1">
    <source>
        <dbReference type="SAM" id="MobiDB-lite"/>
    </source>
</evidence>
<evidence type="ECO:0000313" key="3">
    <source>
        <dbReference type="Proteomes" id="UP000006591"/>
    </source>
</evidence>
<dbReference type="PANTHER" id="PTHR34591">
    <property type="entry name" value="OS03G0653100 PROTEIN-RELATED"/>
    <property type="match status" value="1"/>
</dbReference>
<reference evidence="2" key="1">
    <citation type="submission" date="2015-04" db="UniProtKB">
        <authorList>
            <consortium name="EnsemblPlants"/>
        </authorList>
    </citation>
    <scope>IDENTIFICATION</scope>
    <source>
        <strain evidence="2">SL10</strain>
    </source>
</reference>
<sequence length="153" mass="17038">MATLAMEGGGVLIDDRVVGGESVRPQGEPAGTMENIWLDPFEPLSWGSRQCYAVYQLGALYVRCRVFAYHLDSSRIQHLGHSYPKCYSTIHSNGIYETFVYTPYISRQFHAVTTGAAHPQHFHLILRNNAGHSVDQSKEPAGMEHPTNLSGDF</sequence>
<dbReference type="EnsemblPlants" id="ONIVA11G20570.1">
    <property type="protein sequence ID" value="ONIVA11G20570.1"/>
    <property type="gene ID" value="ONIVA11G20570"/>
</dbReference>
<name>A0A0E0J4L3_ORYNI</name>
<proteinExistence type="predicted"/>
<dbReference type="HOGENOM" id="CLU_1716180_0_0_1"/>
<dbReference type="AlphaFoldDB" id="A0A0E0J4L3"/>
<dbReference type="PANTHER" id="PTHR34591:SF21">
    <property type="entry name" value="F-BOX DOMAIN CONTAINING PROTEIN, EXPRESSED"/>
    <property type="match status" value="1"/>
</dbReference>
<accession>A0A0E0J4L3</accession>
<reference evidence="2" key="2">
    <citation type="submission" date="2018-04" db="EMBL/GenBank/DDBJ databases">
        <title>OnivRS2 (Oryza nivara Reference Sequence Version 2).</title>
        <authorList>
            <person name="Zhang J."/>
            <person name="Kudrna D."/>
            <person name="Lee S."/>
            <person name="Talag J."/>
            <person name="Rajasekar S."/>
            <person name="Welchert J."/>
            <person name="Hsing Y.-I."/>
            <person name="Wing R.A."/>
        </authorList>
    </citation>
    <scope>NUCLEOTIDE SEQUENCE [LARGE SCALE GENOMIC DNA]</scope>
    <source>
        <strain evidence="2">SL10</strain>
    </source>
</reference>
<evidence type="ECO:0000313" key="2">
    <source>
        <dbReference type="EnsemblPlants" id="ONIVA11G20570.1"/>
    </source>
</evidence>
<dbReference type="Proteomes" id="UP000006591">
    <property type="component" value="Chromosome 11"/>
</dbReference>